<keyword evidence="4 11" id="KW-1133">Transmembrane helix</keyword>
<dbReference type="PRINTS" id="PR01012">
    <property type="entry name" value="NRPEPTIDEYR"/>
</dbReference>
<dbReference type="InterPro" id="IPR000276">
    <property type="entry name" value="GPCR_Rhodpsn"/>
</dbReference>
<evidence type="ECO:0000313" key="14">
    <source>
        <dbReference type="WBParaSite" id="ACRNAN_Path_460.g1750.t1"/>
    </source>
</evidence>
<evidence type="ECO:0000259" key="12">
    <source>
        <dbReference type="PROSITE" id="PS50262"/>
    </source>
</evidence>
<feature type="transmembrane region" description="Helical" evidence="11">
    <location>
        <begin position="7"/>
        <end position="28"/>
    </location>
</feature>
<dbReference type="AlphaFoldDB" id="A0A914C715"/>
<keyword evidence="5 9" id="KW-0297">G-protein coupled receptor</keyword>
<dbReference type="CDD" id="cd15203">
    <property type="entry name" value="7tmA_NPYR-like"/>
    <property type="match status" value="1"/>
</dbReference>
<keyword evidence="6 11" id="KW-0472">Membrane</keyword>
<dbReference type="WBParaSite" id="ACRNAN_Path_460.g1750.t1">
    <property type="protein sequence ID" value="ACRNAN_Path_460.g1750.t1"/>
    <property type="gene ID" value="ACRNAN_Path_460.g1750"/>
</dbReference>
<evidence type="ECO:0000313" key="13">
    <source>
        <dbReference type="Proteomes" id="UP000887540"/>
    </source>
</evidence>
<reference evidence="14" key="1">
    <citation type="submission" date="2022-11" db="UniProtKB">
        <authorList>
            <consortium name="WormBaseParasite"/>
        </authorList>
    </citation>
    <scope>IDENTIFICATION</scope>
</reference>
<dbReference type="GO" id="GO:0005886">
    <property type="term" value="C:plasma membrane"/>
    <property type="evidence" value="ECO:0007669"/>
    <property type="project" value="TreeGrafter"/>
</dbReference>
<feature type="region of interest" description="Disordered" evidence="10">
    <location>
        <begin position="327"/>
        <end position="435"/>
    </location>
</feature>
<dbReference type="InterPro" id="IPR017452">
    <property type="entry name" value="GPCR_Rhodpsn_7TM"/>
</dbReference>
<feature type="compositionally biased region" description="Basic and acidic residues" evidence="10">
    <location>
        <begin position="426"/>
        <end position="435"/>
    </location>
</feature>
<evidence type="ECO:0000256" key="6">
    <source>
        <dbReference type="ARBA" id="ARBA00023136"/>
    </source>
</evidence>
<proteinExistence type="inferred from homology"/>
<dbReference type="PANTHER" id="PTHR24235">
    <property type="entry name" value="NEUROPEPTIDE Y RECEPTOR"/>
    <property type="match status" value="1"/>
</dbReference>
<sequence>MQTVTNIFITNLAISDLMVCFTSLWLTPLYSYMGQWVWGGGLCYGLPLFQGTSIFISTLTLMAIAIDRYFVICHHSTNHLNINEHMSMQVCIAIITLIWSISLLLVMPYAVHMRMAHLPKPCNIELCIEDWAVEELKSCYGLIVMALQFVIPFIIIGYSYTKIWHFLNRRNQKTLLTEKESIYETQRKKRLLRMLITMVVLFAICWLPLNLLNLLRDLKLDGLIGGTYKSFPFLTAHLISMTTTCWNPILYAWMNESFRDEFLYALPCLRKLVRIQGSGNRPRVITDCEPASNRLNCGDYVGKRKSLKTVTSTSTLGTFRENEIHEKFDSEMFPPADTATPTDESPCSDDKRQSFGGSSSHSRSTSLRSNPRSLRSNGVHKKPQEEQKTFSIGDVLPSKRFVFWKKPHNRNNENSSPKSTTSEGSKFVELKSRLI</sequence>
<accession>A0A914C715</accession>
<evidence type="ECO:0000256" key="10">
    <source>
        <dbReference type="SAM" id="MobiDB-lite"/>
    </source>
</evidence>
<evidence type="ECO:0000256" key="3">
    <source>
        <dbReference type="ARBA" id="ARBA00022692"/>
    </source>
</evidence>
<dbReference type="GO" id="GO:0042923">
    <property type="term" value="F:neuropeptide binding"/>
    <property type="evidence" value="ECO:0007669"/>
    <property type="project" value="TreeGrafter"/>
</dbReference>
<protein>
    <submittedName>
        <fullName evidence="14">G-protein coupled receptors family 1 profile domain-containing protein</fullName>
    </submittedName>
</protein>
<keyword evidence="3 9" id="KW-0812">Transmembrane</keyword>
<evidence type="ECO:0000256" key="1">
    <source>
        <dbReference type="ARBA" id="ARBA00004141"/>
    </source>
</evidence>
<evidence type="ECO:0000256" key="7">
    <source>
        <dbReference type="ARBA" id="ARBA00023170"/>
    </source>
</evidence>
<comment type="subcellular location">
    <subcellularLocation>
        <location evidence="1">Membrane</location>
        <topology evidence="1">Multi-pass membrane protein</topology>
    </subcellularLocation>
</comment>
<evidence type="ECO:0000256" key="5">
    <source>
        <dbReference type="ARBA" id="ARBA00023040"/>
    </source>
</evidence>
<evidence type="ECO:0000256" key="11">
    <source>
        <dbReference type="SAM" id="Phobius"/>
    </source>
</evidence>
<evidence type="ECO:0000256" key="4">
    <source>
        <dbReference type="ARBA" id="ARBA00022989"/>
    </source>
</evidence>
<feature type="compositionally biased region" description="Low complexity" evidence="10">
    <location>
        <begin position="354"/>
        <end position="377"/>
    </location>
</feature>
<dbReference type="GO" id="GO:0004983">
    <property type="term" value="F:neuropeptide Y receptor activity"/>
    <property type="evidence" value="ECO:0007669"/>
    <property type="project" value="InterPro"/>
</dbReference>
<feature type="transmembrane region" description="Helical" evidence="11">
    <location>
        <begin position="191"/>
        <end position="211"/>
    </location>
</feature>
<evidence type="ECO:0000256" key="9">
    <source>
        <dbReference type="RuleBase" id="RU000688"/>
    </source>
</evidence>
<feature type="compositionally biased region" description="Polar residues" evidence="10">
    <location>
        <begin position="412"/>
        <end position="424"/>
    </location>
</feature>
<keyword evidence="13" id="KW-1185">Reference proteome</keyword>
<dbReference type="PROSITE" id="PS50262">
    <property type="entry name" value="G_PROTEIN_RECEP_F1_2"/>
    <property type="match status" value="1"/>
</dbReference>
<evidence type="ECO:0000256" key="8">
    <source>
        <dbReference type="ARBA" id="ARBA00023224"/>
    </source>
</evidence>
<feature type="transmembrane region" description="Helical" evidence="11">
    <location>
        <begin position="231"/>
        <end position="253"/>
    </location>
</feature>
<comment type="similarity">
    <text evidence="2 9">Belongs to the G-protein coupled receptor 1 family.</text>
</comment>
<dbReference type="GO" id="GO:0043005">
    <property type="term" value="C:neuron projection"/>
    <property type="evidence" value="ECO:0007669"/>
    <property type="project" value="TreeGrafter"/>
</dbReference>
<dbReference type="PROSITE" id="PS00237">
    <property type="entry name" value="G_PROTEIN_RECEP_F1_1"/>
    <property type="match status" value="1"/>
</dbReference>
<keyword evidence="7 9" id="KW-0675">Receptor</keyword>
<dbReference type="Pfam" id="PF00001">
    <property type="entry name" value="7tm_1"/>
    <property type="match status" value="1"/>
</dbReference>
<name>A0A914C715_9BILA</name>
<feature type="transmembrane region" description="Helical" evidence="11">
    <location>
        <begin position="48"/>
        <end position="70"/>
    </location>
</feature>
<feature type="transmembrane region" description="Helical" evidence="11">
    <location>
        <begin position="90"/>
        <end position="111"/>
    </location>
</feature>
<feature type="domain" description="G-protein coupled receptors family 1 profile" evidence="12">
    <location>
        <begin position="1"/>
        <end position="251"/>
    </location>
</feature>
<dbReference type="PRINTS" id="PR00237">
    <property type="entry name" value="GPCRRHODOPSN"/>
</dbReference>
<dbReference type="PANTHER" id="PTHR24235:SF29">
    <property type="entry name" value="GH23382P"/>
    <property type="match status" value="1"/>
</dbReference>
<dbReference type="InterPro" id="IPR000611">
    <property type="entry name" value="NPY_rcpt"/>
</dbReference>
<dbReference type="SUPFAM" id="SSF81321">
    <property type="entry name" value="Family A G protein-coupled receptor-like"/>
    <property type="match status" value="1"/>
</dbReference>
<feature type="transmembrane region" description="Helical" evidence="11">
    <location>
        <begin position="140"/>
        <end position="160"/>
    </location>
</feature>
<evidence type="ECO:0000256" key="2">
    <source>
        <dbReference type="ARBA" id="ARBA00010663"/>
    </source>
</evidence>
<organism evidence="13 14">
    <name type="scientific">Acrobeloides nanus</name>
    <dbReference type="NCBI Taxonomy" id="290746"/>
    <lineage>
        <taxon>Eukaryota</taxon>
        <taxon>Metazoa</taxon>
        <taxon>Ecdysozoa</taxon>
        <taxon>Nematoda</taxon>
        <taxon>Chromadorea</taxon>
        <taxon>Rhabditida</taxon>
        <taxon>Tylenchina</taxon>
        <taxon>Cephalobomorpha</taxon>
        <taxon>Cephaloboidea</taxon>
        <taxon>Cephalobidae</taxon>
        <taxon>Acrobeloides</taxon>
    </lineage>
</organism>
<keyword evidence="8 9" id="KW-0807">Transducer</keyword>
<dbReference type="Gene3D" id="1.20.1070.10">
    <property type="entry name" value="Rhodopsin 7-helix transmembrane proteins"/>
    <property type="match status" value="1"/>
</dbReference>
<dbReference type="Proteomes" id="UP000887540">
    <property type="component" value="Unplaced"/>
</dbReference>